<sequence length="372" mass="41480">MLDAVEVAGALEEGLQAWLVPGLLALFAVIATYITYRVTLALVRRFSERRTVPRLFLDAAAKALGVVTSLLVLQAMLNASPDDLPLLPAVEQTTLLLLILALTWAAVRLTSVIGEVIVLLNPVLEGQWKRARKVETQTRFLVRCLNVLIVIVGIGAALMTFESVQRIGASLLASAGVGGIILGFAARPVLSNLLAGMQIALTQPFRIDDVLYVQDEWCWVEEVTATYVVLRVWDLRRLIVPLQWFIEHPFQNWSRSSSELLVPVFIWVDYTMPIEPLRQEFSRLLHNLPQWDGILATVQVTDSNDQAVQVRFLMSAPDSTQSWDLRCAIREGLVTFIQQNYPSQLPRLRARLMDTSPEFGDDTPAEVKPEGG</sequence>
<feature type="domain" description="Mechanosensitive ion channel MscS" evidence="2">
    <location>
        <begin position="189"/>
        <end position="255"/>
    </location>
</feature>
<dbReference type="Proteomes" id="UP000601597">
    <property type="component" value="Unassembled WGS sequence"/>
</dbReference>
<name>A0ABQ3B5Z2_9GAMM</name>
<evidence type="ECO:0000259" key="2">
    <source>
        <dbReference type="Pfam" id="PF00924"/>
    </source>
</evidence>
<dbReference type="EMBL" id="BMXV01000005">
    <property type="protein sequence ID" value="GGY74984.1"/>
    <property type="molecule type" value="Genomic_DNA"/>
</dbReference>
<keyword evidence="1" id="KW-0472">Membrane</keyword>
<dbReference type="PANTHER" id="PTHR30566:SF25">
    <property type="entry name" value="INNER MEMBRANE PROTEIN"/>
    <property type="match status" value="1"/>
</dbReference>
<dbReference type="InterPro" id="IPR010920">
    <property type="entry name" value="LSM_dom_sf"/>
</dbReference>
<dbReference type="InterPro" id="IPR006685">
    <property type="entry name" value="MscS_channel_2nd"/>
</dbReference>
<organism evidence="3 4">
    <name type="scientific">Marinobacter zhanjiangensis</name>
    <dbReference type="NCBI Taxonomy" id="578215"/>
    <lineage>
        <taxon>Bacteria</taxon>
        <taxon>Pseudomonadati</taxon>
        <taxon>Pseudomonadota</taxon>
        <taxon>Gammaproteobacteria</taxon>
        <taxon>Pseudomonadales</taxon>
        <taxon>Marinobacteraceae</taxon>
        <taxon>Marinobacter</taxon>
    </lineage>
</organism>
<protein>
    <recommendedName>
        <fullName evidence="2">Mechanosensitive ion channel MscS domain-containing protein</fullName>
    </recommendedName>
</protein>
<comment type="caution">
    <text evidence="3">The sequence shown here is derived from an EMBL/GenBank/DDBJ whole genome shotgun (WGS) entry which is preliminary data.</text>
</comment>
<feature type="transmembrane region" description="Helical" evidence="1">
    <location>
        <begin position="140"/>
        <end position="161"/>
    </location>
</feature>
<keyword evidence="1" id="KW-0812">Transmembrane</keyword>
<evidence type="ECO:0000313" key="4">
    <source>
        <dbReference type="Proteomes" id="UP000601597"/>
    </source>
</evidence>
<feature type="transmembrane region" description="Helical" evidence="1">
    <location>
        <begin position="55"/>
        <end position="77"/>
    </location>
</feature>
<dbReference type="SUPFAM" id="SSF50182">
    <property type="entry name" value="Sm-like ribonucleoproteins"/>
    <property type="match status" value="1"/>
</dbReference>
<dbReference type="Pfam" id="PF00924">
    <property type="entry name" value="MS_channel_2nd"/>
    <property type="match status" value="1"/>
</dbReference>
<reference evidence="4" key="1">
    <citation type="journal article" date="2019" name="Int. J. Syst. Evol. Microbiol.">
        <title>The Global Catalogue of Microorganisms (GCM) 10K type strain sequencing project: providing services to taxonomists for standard genome sequencing and annotation.</title>
        <authorList>
            <consortium name="The Broad Institute Genomics Platform"/>
            <consortium name="The Broad Institute Genome Sequencing Center for Infectious Disease"/>
            <person name="Wu L."/>
            <person name="Ma J."/>
        </authorList>
    </citation>
    <scope>NUCLEOTIDE SEQUENCE [LARGE SCALE GENOMIC DNA]</scope>
    <source>
        <strain evidence="4">KCTC 22280</strain>
    </source>
</reference>
<dbReference type="RefSeq" id="WP_189576499.1">
    <property type="nucleotide sequence ID" value="NZ_BMXV01000005.1"/>
</dbReference>
<evidence type="ECO:0000313" key="3">
    <source>
        <dbReference type="EMBL" id="GGY74984.1"/>
    </source>
</evidence>
<dbReference type="Gene3D" id="1.10.287.1260">
    <property type="match status" value="1"/>
</dbReference>
<feature type="transmembrane region" description="Helical" evidence="1">
    <location>
        <begin position="97"/>
        <end position="120"/>
    </location>
</feature>
<accession>A0ABQ3B5Z2</accession>
<keyword evidence="1" id="KW-1133">Transmembrane helix</keyword>
<gene>
    <name evidence="3" type="ORF">GCM10007071_22710</name>
</gene>
<keyword evidence="4" id="KW-1185">Reference proteome</keyword>
<evidence type="ECO:0000256" key="1">
    <source>
        <dbReference type="SAM" id="Phobius"/>
    </source>
</evidence>
<dbReference type="PANTHER" id="PTHR30566">
    <property type="entry name" value="YNAI-RELATED MECHANOSENSITIVE ION CHANNEL"/>
    <property type="match status" value="1"/>
</dbReference>
<proteinExistence type="predicted"/>
<feature type="transmembrane region" description="Helical" evidence="1">
    <location>
        <begin position="20"/>
        <end position="43"/>
    </location>
</feature>
<feature type="transmembrane region" description="Helical" evidence="1">
    <location>
        <begin position="167"/>
        <end position="190"/>
    </location>
</feature>